<gene>
    <name evidence="1" type="ORF">CTI12_AA442040</name>
</gene>
<dbReference type="EMBL" id="PKPP01007414">
    <property type="protein sequence ID" value="PWA53458.1"/>
    <property type="molecule type" value="Genomic_DNA"/>
</dbReference>
<evidence type="ECO:0000313" key="1">
    <source>
        <dbReference type="EMBL" id="PWA53458.1"/>
    </source>
</evidence>
<accession>A0A2U1LWT9</accession>
<keyword evidence="1" id="KW-0808">Transferase</keyword>
<dbReference type="Proteomes" id="UP000245207">
    <property type="component" value="Unassembled WGS sequence"/>
</dbReference>
<organism evidence="1 2">
    <name type="scientific">Artemisia annua</name>
    <name type="common">Sweet wormwood</name>
    <dbReference type="NCBI Taxonomy" id="35608"/>
    <lineage>
        <taxon>Eukaryota</taxon>
        <taxon>Viridiplantae</taxon>
        <taxon>Streptophyta</taxon>
        <taxon>Embryophyta</taxon>
        <taxon>Tracheophyta</taxon>
        <taxon>Spermatophyta</taxon>
        <taxon>Magnoliopsida</taxon>
        <taxon>eudicotyledons</taxon>
        <taxon>Gunneridae</taxon>
        <taxon>Pentapetalae</taxon>
        <taxon>asterids</taxon>
        <taxon>campanulids</taxon>
        <taxon>Asterales</taxon>
        <taxon>Asteraceae</taxon>
        <taxon>Asteroideae</taxon>
        <taxon>Anthemideae</taxon>
        <taxon>Artemisiinae</taxon>
        <taxon>Artemisia</taxon>
    </lineage>
</organism>
<proteinExistence type="predicted"/>
<evidence type="ECO:0000313" key="2">
    <source>
        <dbReference type="Proteomes" id="UP000245207"/>
    </source>
</evidence>
<dbReference type="GO" id="GO:0003964">
    <property type="term" value="F:RNA-directed DNA polymerase activity"/>
    <property type="evidence" value="ECO:0007669"/>
    <property type="project" value="UniProtKB-KW"/>
</dbReference>
<protein>
    <submittedName>
        <fullName evidence="1">Reverse transcriptase domain, Reverse transcriptase zinc-binding domain protein</fullName>
    </submittedName>
</protein>
<dbReference type="PANTHER" id="PTHR36617">
    <property type="entry name" value="PROTEIN, PUTATIVE-RELATED"/>
    <property type="match status" value="1"/>
</dbReference>
<keyword evidence="2" id="KW-1185">Reference proteome</keyword>
<keyword evidence="1" id="KW-0548">Nucleotidyltransferase</keyword>
<sequence>MSSAKSGVWVSLVKFCSSLNHFGVDLNEIMVRKICNGTNILFWLDSWIEGCRPLKERFPRLFALEQHKSCSVAERWAFSNGVWAANWVWNIEIQNLGFTSLPKTYALNLITNVRLTGTITFLRWPMAALKGDTPPYSGIWYPKTCATITL</sequence>
<reference evidence="1 2" key="1">
    <citation type="journal article" date="2018" name="Mol. Plant">
        <title>The genome of Artemisia annua provides insight into the evolution of Asteraceae family and artemisinin biosynthesis.</title>
        <authorList>
            <person name="Shen Q."/>
            <person name="Zhang L."/>
            <person name="Liao Z."/>
            <person name="Wang S."/>
            <person name="Yan T."/>
            <person name="Shi P."/>
            <person name="Liu M."/>
            <person name="Fu X."/>
            <person name="Pan Q."/>
            <person name="Wang Y."/>
            <person name="Lv Z."/>
            <person name="Lu X."/>
            <person name="Zhang F."/>
            <person name="Jiang W."/>
            <person name="Ma Y."/>
            <person name="Chen M."/>
            <person name="Hao X."/>
            <person name="Li L."/>
            <person name="Tang Y."/>
            <person name="Lv G."/>
            <person name="Zhou Y."/>
            <person name="Sun X."/>
            <person name="Brodelius P.E."/>
            <person name="Rose J.K.C."/>
            <person name="Tang K."/>
        </authorList>
    </citation>
    <scope>NUCLEOTIDE SEQUENCE [LARGE SCALE GENOMIC DNA]</scope>
    <source>
        <strain evidence="2">cv. Huhao1</strain>
        <tissue evidence="1">Leaf</tissue>
    </source>
</reference>
<name>A0A2U1LWT9_ARTAN</name>
<comment type="caution">
    <text evidence="1">The sequence shown here is derived from an EMBL/GenBank/DDBJ whole genome shotgun (WGS) entry which is preliminary data.</text>
</comment>
<dbReference type="AlphaFoldDB" id="A0A2U1LWT9"/>
<keyword evidence="1" id="KW-0695">RNA-directed DNA polymerase</keyword>
<dbReference type="PANTHER" id="PTHR36617:SF5">
    <property type="entry name" value="OS05G0421675 PROTEIN"/>
    <property type="match status" value="1"/>
</dbReference>